<dbReference type="InterPro" id="IPR036202">
    <property type="entry name" value="TopoI_DNA-bd_euk_N_sf"/>
</dbReference>
<dbReference type="InterPro" id="IPR013499">
    <property type="entry name" value="TopoI_euk"/>
</dbReference>
<dbReference type="GO" id="GO:0003677">
    <property type="term" value="F:DNA binding"/>
    <property type="evidence" value="ECO:0007669"/>
    <property type="project" value="UniProtKB-UniRule"/>
</dbReference>
<organism evidence="3 4">
    <name type="scientific">Caerostris extrusa</name>
    <name type="common">Bark spider</name>
    <name type="synonym">Caerostris bankana</name>
    <dbReference type="NCBI Taxonomy" id="172846"/>
    <lineage>
        <taxon>Eukaryota</taxon>
        <taxon>Metazoa</taxon>
        <taxon>Ecdysozoa</taxon>
        <taxon>Arthropoda</taxon>
        <taxon>Chelicerata</taxon>
        <taxon>Arachnida</taxon>
        <taxon>Araneae</taxon>
        <taxon>Araneomorphae</taxon>
        <taxon>Entelegynae</taxon>
        <taxon>Araneoidea</taxon>
        <taxon>Araneidae</taxon>
        <taxon>Caerostris</taxon>
    </lineage>
</organism>
<comment type="caution">
    <text evidence="1">Lacks conserved residue(s) required for the propagation of feature annotation.</text>
</comment>
<proteinExistence type="predicted"/>
<dbReference type="InterPro" id="IPR051062">
    <property type="entry name" value="Topoisomerase_IB"/>
</dbReference>
<dbReference type="InterPro" id="IPR014711">
    <property type="entry name" value="TopoI_cat_a-hlx-sub_euk"/>
</dbReference>
<dbReference type="GO" id="GO:0003917">
    <property type="term" value="F:DNA topoisomerase type I (single strand cut, ATP-independent) activity"/>
    <property type="evidence" value="ECO:0007669"/>
    <property type="project" value="InterPro"/>
</dbReference>
<dbReference type="InterPro" id="IPR008336">
    <property type="entry name" value="TopoI_DNA-bd_euk"/>
</dbReference>
<dbReference type="Pfam" id="PF02919">
    <property type="entry name" value="Topoisom_I_N"/>
    <property type="match status" value="1"/>
</dbReference>
<dbReference type="InterPro" id="IPR011010">
    <property type="entry name" value="DNA_brk_join_enz"/>
</dbReference>
<dbReference type="Gene3D" id="2.170.11.10">
    <property type="entry name" value="DNA Topoisomerase I, domain 2"/>
    <property type="match status" value="1"/>
</dbReference>
<dbReference type="GO" id="GO:0005730">
    <property type="term" value="C:nucleolus"/>
    <property type="evidence" value="ECO:0007669"/>
    <property type="project" value="TreeGrafter"/>
</dbReference>
<evidence type="ECO:0000256" key="1">
    <source>
        <dbReference type="PROSITE-ProRule" id="PRU01382"/>
    </source>
</evidence>
<evidence type="ECO:0000313" key="4">
    <source>
        <dbReference type="Proteomes" id="UP001054945"/>
    </source>
</evidence>
<dbReference type="PANTHER" id="PTHR10290:SF3">
    <property type="entry name" value="DNA TOPOISOMERASE 1"/>
    <property type="match status" value="1"/>
</dbReference>
<name>A0AAV4VCS3_CAEEX</name>
<dbReference type="GO" id="GO:0006260">
    <property type="term" value="P:DNA replication"/>
    <property type="evidence" value="ECO:0007669"/>
    <property type="project" value="TreeGrafter"/>
</dbReference>
<evidence type="ECO:0000259" key="2">
    <source>
        <dbReference type="SMART" id="SM00435"/>
    </source>
</evidence>
<dbReference type="GO" id="GO:0006265">
    <property type="term" value="P:DNA topological change"/>
    <property type="evidence" value="ECO:0007669"/>
    <property type="project" value="InterPro"/>
</dbReference>
<dbReference type="PROSITE" id="PS52038">
    <property type="entry name" value="TOPO_IB_2"/>
    <property type="match status" value="1"/>
</dbReference>
<reference evidence="3 4" key="1">
    <citation type="submission" date="2021-06" db="EMBL/GenBank/DDBJ databases">
        <title>Caerostris extrusa draft genome.</title>
        <authorList>
            <person name="Kono N."/>
            <person name="Arakawa K."/>
        </authorList>
    </citation>
    <scope>NUCLEOTIDE SEQUENCE [LARGE SCALE GENOMIC DNA]</scope>
</reference>
<comment type="caution">
    <text evidence="3">The sequence shown here is derived from an EMBL/GenBank/DDBJ whole genome shotgun (WGS) entry which is preliminary data.</text>
</comment>
<dbReference type="GO" id="GO:0007059">
    <property type="term" value="P:chromosome segregation"/>
    <property type="evidence" value="ECO:0007669"/>
    <property type="project" value="TreeGrafter"/>
</dbReference>
<dbReference type="PANTHER" id="PTHR10290">
    <property type="entry name" value="DNA TOPOISOMERASE I"/>
    <property type="match status" value="1"/>
</dbReference>
<accession>A0AAV4VCS3</accession>
<evidence type="ECO:0000313" key="3">
    <source>
        <dbReference type="EMBL" id="GIY67305.1"/>
    </source>
</evidence>
<keyword evidence="4" id="KW-1185">Reference proteome</keyword>
<dbReference type="EMBL" id="BPLR01014224">
    <property type="protein sequence ID" value="GIY67305.1"/>
    <property type="molecule type" value="Genomic_DNA"/>
</dbReference>
<dbReference type="Pfam" id="PF01028">
    <property type="entry name" value="Topoisom_I"/>
    <property type="match status" value="1"/>
</dbReference>
<dbReference type="GO" id="GO:0005694">
    <property type="term" value="C:chromosome"/>
    <property type="evidence" value="ECO:0007669"/>
    <property type="project" value="InterPro"/>
</dbReference>
<dbReference type="AlphaFoldDB" id="A0AAV4VCS3"/>
<dbReference type="SUPFAM" id="SSF56349">
    <property type="entry name" value="DNA breaking-rejoining enzymes"/>
    <property type="match status" value="1"/>
</dbReference>
<dbReference type="InterPro" id="IPR013030">
    <property type="entry name" value="DNA_topo_DNA_db_N_dom2"/>
</dbReference>
<feature type="domain" description="DNA topoisomerase I eukaryotic-type" evidence="2">
    <location>
        <begin position="1"/>
        <end position="134"/>
    </location>
</feature>
<keyword evidence="1" id="KW-0238">DNA-binding</keyword>
<dbReference type="Gene3D" id="3.90.15.10">
    <property type="entry name" value="Topoisomerase I, Chain A, domain 3"/>
    <property type="match status" value="1"/>
</dbReference>
<dbReference type="InterPro" id="IPR013500">
    <property type="entry name" value="TopoI_cat_euk"/>
</dbReference>
<dbReference type="SUPFAM" id="SSF56741">
    <property type="entry name" value="Eukaryotic DNA topoisomerase I, N-terminal DNA-binding fragment"/>
    <property type="match status" value="1"/>
</dbReference>
<dbReference type="SMART" id="SM00435">
    <property type="entry name" value="TOPEUc"/>
    <property type="match status" value="1"/>
</dbReference>
<sequence length="134" mass="15683">MGKLRKRIEAEDVVINIGKEDKVPPPPFGHMWKEVRHDNTVSWLAKWTENIFSSTKYMELSLSYKIKKDCQIFETARELKAHIDSIRAEYTRDFKSDDMQVRQRAVALYFIDKLALRAGNEKMKTLLIPWVAAP</sequence>
<dbReference type="Proteomes" id="UP001054945">
    <property type="component" value="Unassembled WGS sequence"/>
</dbReference>
<gene>
    <name evidence="3" type="primary">top-1</name>
    <name evidence="3" type="ORF">CEXT_421451</name>
</gene>
<protein>
    <submittedName>
        <fullName evidence="3">DNA topoisomerase 1</fullName>
    </submittedName>
</protein>